<dbReference type="InterPro" id="IPR004360">
    <property type="entry name" value="Glyas_Fos-R_dOase_dom"/>
</dbReference>
<protein>
    <submittedName>
        <fullName evidence="2">VOC family protein</fullName>
    </submittedName>
</protein>
<accession>A0AAE9Y9S3</accession>
<proteinExistence type="predicted"/>
<dbReference type="Pfam" id="PF00903">
    <property type="entry name" value="Glyoxalase"/>
    <property type="match status" value="1"/>
</dbReference>
<gene>
    <name evidence="2" type="ORF">PO878_21155</name>
</gene>
<dbReference type="PROSITE" id="PS51819">
    <property type="entry name" value="VOC"/>
    <property type="match status" value="2"/>
</dbReference>
<feature type="domain" description="VOC" evidence="1">
    <location>
        <begin position="145"/>
        <end position="269"/>
    </location>
</feature>
<name>A0AAE9Y9S3_9ACTN</name>
<dbReference type="CDD" id="cd07237">
    <property type="entry name" value="BphC1-RGP6_C_like"/>
    <property type="match status" value="1"/>
</dbReference>
<dbReference type="KEGG" id="ima:PO878_21155"/>
<feature type="domain" description="VOC" evidence="1">
    <location>
        <begin position="7"/>
        <end position="122"/>
    </location>
</feature>
<evidence type="ECO:0000313" key="3">
    <source>
        <dbReference type="Proteomes" id="UP001216390"/>
    </source>
</evidence>
<dbReference type="InterPro" id="IPR029068">
    <property type="entry name" value="Glyas_Bleomycin-R_OHBP_Dase"/>
</dbReference>
<evidence type="ECO:0000313" key="2">
    <source>
        <dbReference type="EMBL" id="WCO67004.1"/>
    </source>
</evidence>
<sequence length="298" mass="31493">MSHHQLELGYVRLEVADPAALGGFLTDVVGLAPGPATDAGEATWTDDDAVHRLIVAEGPRDDLAGLGFEAVDAVAFDATVERLADAGFPTTEGDAATVAARRVARLAAVEAPWGSTVEVVLGLARDDEPAPTPLVPGGFLTAGMGMGHAVVGTTAFDEAVRFATEGLGMVRSDRLETEVAPGIALEVHFLHCNARHHTLALARAPFELPQALHHVMVETNERDDVGRAYDRAVAAGLPLPNGLGRHDNDGMFSFYVASPVGFQVEVGHGARRITEPWTDDRLYDRISAWGHHPVAPAG</sequence>
<dbReference type="AlphaFoldDB" id="A0AAE9Y9S3"/>
<dbReference type="SUPFAM" id="SSF54593">
    <property type="entry name" value="Glyoxalase/Bleomycin resistance protein/Dihydroxybiphenyl dioxygenase"/>
    <property type="match status" value="2"/>
</dbReference>
<reference evidence="2" key="1">
    <citation type="submission" date="2023-01" db="EMBL/GenBank/DDBJ databases">
        <title>The diversity of Class Acidimicrobiia in South China Sea sediment environments and the proposal of Iamia marina sp. nov., a novel species of the genus Iamia.</title>
        <authorList>
            <person name="He Y."/>
            <person name="Tian X."/>
        </authorList>
    </citation>
    <scope>NUCLEOTIDE SEQUENCE</scope>
    <source>
        <strain evidence="2">DSM 19957</strain>
    </source>
</reference>
<organism evidence="2 3">
    <name type="scientific">Iamia majanohamensis</name>
    <dbReference type="NCBI Taxonomy" id="467976"/>
    <lineage>
        <taxon>Bacteria</taxon>
        <taxon>Bacillati</taxon>
        <taxon>Actinomycetota</taxon>
        <taxon>Acidimicrobiia</taxon>
        <taxon>Acidimicrobiales</taxon>
        <taxon>Iamiaceae</taxon>
        <taxon>Iamia</taxon>
    </lineage>
</organism>
<evidence type="ECO:0000259" key="1">
    <source>
        <dbReference type="PROSITE" id="PS51819"/>
    </source>
</evidence>
<dbReference type="Proteomes" id="UP001216390">
    <property type="component" value="Chromosome"/>
</dbReference>
<dbReference type="Pfam" id="PF22632">
    <property type="entry name" value="BphC_D1"/>
    <property type="match status" value="1"/>
</dbReference>
<keyword evidence="3" id="KW-1185">Reference proteome</keyword>
<dbReference type="RefSeq" id="WP_272736526.1">
    <property type="nucleotide sequence ID" value="NZ_CP116942.1"/>
</dbReference>
<dbReference type="Gene3D" id="3.10.180.10">
    <property type="entry name" value="2,3-Dihydroxybiphenyl 1,2-Dioxygenase, domain 1"/>
    <property type="match status" value="2"/>
</dbReference>
<dbReference type="EMBL" id="CP116942">
    <property type="protein sequence ID" value="WCO67004.1"/>
    <property type="molecule type" value="Genomic_DNA"/>
</dbReference>
<dbReference type="InterPro" id="IPR037523">
    <property type="entry name" value="VOC_core"/>
</dbReference>